<keyword evidence="7 13" id="KW-0808">Transferase</keyword>
<accession>A0A8H9LSP1</accession>
<dbReference type="Proteomes" id="UP000610124">
    <property type="component" value="Unassembled WGS sequence"/>
</dbReference>
<dbReference type="AlphaFoldDB" id="A0A1E7MW90"/>
<evidence type="ECO:0000256" key="10">
    <source>
        <dbReference type="ARBA" id="ARBA00031323"/>
    </source>
</evidence>
<gene>
    <name evidence="12" type="primary">pcm</name>
    <name evidence="12" type="ORF">GCM10010502_35570</name>
    <name evidence="13" type="ORF">HS99_0015615</name>
</gene>
<evidence type="ECO:0000313" key="14">
    <source>
        <dbReference type="Proteomes" id="UP000037395"/>
    </source>
</evidence>
<evidence type="ECO:0000256" key="9">
    <source>
        <dbReference type="ARBA" id="ARBA00030757"/>
    </source>
</evidence>
<reference evidence="13 14" key="2">
    <citation type="submission" date="2014-07" db="EMBL/GenBank/DDBJ databases">
        <authorList>
            <person name="Zhang J.E."/>
            <person name="Yang H."/>
            <person name="Guo J."/>
            <person name="Deng Z."/>
            <person name="Luo H."/>
            <person name="Luo M."/>
            <person name="Zhao B."/>
        </authorList>
    </citation>
    <scope>NUCLEOTIDE SEQUENCE [LARGE SCALE GENOMIC DNA]</scope>
    <source>
        <strain evidence="13">ATCC 10762</strain>
        <strain evidence="14">ATCC 10762 / DSM 40127 / CCM 3239 / JCM 4008 / LMG 5968 / NBRC 12843 / NCIMB 8234 / A-377</strain>
    </source>
</reference>
<dbReference type="GeneID" id="97486618"/>
<evidence type="ECO:0000256" key="3">
    <source>
        <dbReference type="ARBA" id="ARBA00011890"/>
    </source>
</evidence>
<dbReference type="KEGG" id="kau:B6264_04470"/>
<keyword evidence="8" id="KW-0949">S-adenosyl-L-methionine</keyword>
<dbReference type="OrthoDB" id="5143400at2"/>
<dbReference type="InterPro" id="IPR000682">
    <property type="entry name" value="PCMT"/>
</dbReference>
<evidence type="ECO:0000313" key="13">
    <source>
        <dbReference type="EMBL" id="OEV32695.1"/>
    </source>
</evidence>
<dbReference type="EMBL" id="BMUB01000007">
    <property type="protein sequence ID" value="GGU80419.1"/>
    <property type="molecule type" value="Genomic_DNA"/>
</dbReference>
<dbReference type="CDD" id="cd02440">
    <property type="entry name" value="AdoMet_MTases"/>
    <property type="match status" value="1"/>
</dbReference>
<dbReference type="PANTHER" id="PTHR11579:SF0">
    <property type="entry name" value="PROTEIN-L-ISOASPARTATE(D-ASPARTATE) O-METHYLTRANSFERASE"/>
    <property type="match status" value="1"/>
</dbReference>
<comment type="similarity">
    <text evidence="2">Belongs to the methyltransferase superfamily. L-isoaspartyl/D-aspartyl protein methyltransferase family.</text>
</comment>
<dbReference type="GO" id="GO:0005737">
    <property type="term" value="C:cytoplasm"/>
    <property type="evidence" value="ECO:0007669"/>
    <property type="project" value="UniProtKB-SubCell"/>
</dbReference>
<evidence type="ECO:0000256" key="6">
    <source>
        <dbReference type="ARBA" id="ARBA00022603"/>
    </source>
</evidence>
<evidence type="ECO:0000256" key="11">
    <source>
        <dbReference type="ARBA" id="ARBA00031350"/>
    </source>
</evidence>
<keyword evidence="6 13" id="KW-0489">Methyltransferase</keyword>
<dbReference type="Pfam" id="PF01135">
    <property type="entry name" value="PCMT"/>
    <property type="match status" value="1"/>
</dbReference>
<evidence type="ECO:0000256" key="1">
    <source>
        <dbReference type="ARBA" id="ARBA00004496"/>
    </source>
</evidence>
<dbReference type="EMBL" id="JPRF03000087">
    <property type="protein sequence ID" value="OEV32695.1"/>
    <property type="molecule type" value="Genomic_DNA"/>
</dbReference>
<evidence type="ECO:0000256" key="4">
    <source>
        <dbReference type="ARBA" id="ARBA00013346"/>
    </source>
</evidence>
<reference evidence="12" key="5">
    <citation type="submission" date="2020-09" db="EMBL/GenBank/DDBJ databases">
        <authorList>
            <person name="Sun Q."/>
            <person name="Ohkuma M."/>
        </authorList>
    </citation>
    <scope>NUCLEOTIDE SEQUENCE</scope>
    <source>
        <strain evidence="12">JCM 4434</strain>
    </source>
</reference>
<reference evidence="13" key="3">
    <citation type="submission" date="2016-08" db="EMBL/GenBank/DDBJ databases">
        <title>Sequencing, Assembly and Comparative Genomics of S. aureofaciens ATCC 10762.</title>
        <authorList>
            <person name="Gradnigo J.S."/>
            <person name="Johnson N."/>
            <person name="Somerville G.A."/>
        </authorList>
    </citation>
    <scope>NUCLEOTIDE SEQUENCE [LARGE SCALE GENOMIC DNA]</scope>
    <source>
        <strain evidence="13">ATCC 10762</strain>
    </source>
</reference>
<keyword evidence="5" id="KW-0963">Cytoplasm</keyword>
<organism evidence="13 14">
    <name type="scientific">Kitasatospora aureofaciens</name>
    <name type="common">Streptomyces aureofaciens</name>
    <dbReference type="NCBI Taxonomy" id="1894"/>
    <lineage>
        <taxon>Bacteria</taxon>
        <taxon>Bacillati</taxon>
        <taxon>Actinomycetota</taxon>
        <taxon>Actinomycetes</taxon>
        <taxon>Kitasatosporales</taxon>
        <taxon>Streptomycetaceae</taxon>
        <taxon>Kitasatospora</taxon>
    </lineage>
</organism>
<dbReference type="GO" id="GO:0004719">
    <property type="term" value="F:protein-L-isoaspartate (D-aspartate) O-methyltransferase activity"/>
    <property type="evidence" value="ECO:0007669"/>
    <property type="project" value="UniProtKB-EC"/>
</dbReference>
<name>A0A1E7MW90_KITAU</name>
<dbReference type="RefSeq" id="WP_030554933.1">
    <property type="nucleotide sequence ID" value="NZ_BMUB01000007.1"/>
</dbReference>
<evidence type="ECO:0000256" key="5">
    <source>
        <dbReference type="ARBA" id="ARBA00022490"/>
    </source>
</evidence>
<evidence type="ECO:0000256" key="7">
    <source>
        <dbReference type="ARBA" id="ARBA00022679"/>
    </source>
</evidence>
<evidence type="ECO:0000313" key="12">
    <source>
        <dbReference type="EMBL" id="GGU80419.1"/>
    </source>
</evidence>
<accession>A0A1E7MW90</accession>
<dbReference type="SUPFAM" id="SSF53335">
    <property type="entry name" value="S-adenosyl-L-methionine-dependent methyltransferases"/>
    <property type="match status" value="1"/>
</dbReference>
<comment type="subcellular location">
    <subcellularLocation>
        <location evidence="1">Cytoplasm</location>
    </subcellularLocation>
</comment>
<reference evidence="12" key="1">
    <citation type="journal article" date="2014" name="Int. J. Syst. Evol. Microbiol.">
        <title>Complete genome sequence of Corynebacterium casei LMG S-19264T (=DSM 44701T), isolated from a smear-ripened cheese.</title>
        <authorList>
            <consortium name="US DOE Joint Genome Institute (JGI-PGF)"/>
            <person name="Walter F."/>
            <person name="Albersmeier A."/>
            <person name="Kalinowski J."/>
            <person name="Ruckert C."/>
        </authorList>
    </citation>
    <scope>NUCLEOTIDE SEQUENCE</scope>
    <source>
        <strain evidence="12">JCM 4434</strain>
    </source>
</reference>
<keyword evidence="14" id="KW-1185">Reference proteome</keyword>
<sequence length="396" mass="44665">MTDPVHRPEQAAVRGLLRAVGEALDGPVPREWQAAITATPRHRFLPERIWLENDEGGYEPCDLSTDHDRWFEAAYQDTPIVTQINDGQASAAPADAWPSSSASAPSIVVRMLRDLDVRPGMNVLEIGTGTGWNAALLAHRLGSGHVTSIEIDSEVSEQAWAALNAAGLDVDLICGDGSLGWPHRHPYDRIISTCSVRHIPWAWIEQTRPGGIVLTPWDNPMLCWGLLKLTVERDRAQGRFSPHSAFMLMRNHRQDLRIFRDVVQDDHAPDESETVLPPWEVTGKHWEARFALGLRLGDVWTAWEDDPGVDGVAARLWVATTDARSWAAVDHDGRQNKRFTVWQHGPRRLWDEVTAAHHWWQHNNHPTPDRFGLTVTANRQWAWLDRPAQPVRHPLP</sequence>
<dbReference type="Gene3D" id="3.40.50.150">
    <property type="entry name" value="Vaccinia Virus protein VP39"/>
    <property type="match status" value="1"/>
</dbReference>
<evidence type="ECO:0000256" key="8">
    <source>
        <dbReference type="ARBA" id="ARBA00022691"/>
    </source>
</evidence>
<evidence type="ECO:0000256" key="2">
    <source>
        <dbReference type="ARBA" id="ARBA00005369"/>
    </source>
</evidence>
<dbReference type="Proteomes" id="UP000037395">
    <property type="component" value="Unassembled WGS sequence"/>
</dbReference>
<protein>
    <recommendedName>
        <fullName evidence="4">Protein-L-isoaspartate O-methyltransferase</fullName>
        <ecNumber evidence="3">2.1.1.77</ecNumber>
    </recommendedName>
    <alternativeName>
        <fullName evidence="11">L-isoaspartyl protein carboxyl methyltransferase</fullName>
    </alternativeName>
    <alternativeName>
        <fullName evidence="9">Protein L-isoaspartyl methyltransferase</fullName>
    </alternativeName>
    <alternativeName>
        <fullName evidence="10">Protein-beta-aspartate methyltransferase</fullName>
    </alternativeName>
</protein>
<dbReference type="InterPro" id="IPR029063">
    <property type="entry name" value="SAM-dependent_MTases_sf"/>
</dbReference>
<dbReference type="GO" id="GO:0032259">
    <property type="term" value="P:methylation"/>
    <property type="evidence" value="ECO:0007669"/>
    <property type="project" value="UniProtKB-KW"/>
</dbReference>
<dbReference type="PANTHER" id="PTHR11579">
    <property type="entry name" value="PROTEIN-L-ISOASPARTATE O-METHYLTRANSFERASE"/>
    <property type="match status" value="1"/>
</dbReference>
<comment type="caution">
    <text evidence="13">The sequence shown here is derived from an EMBL/GenBank/DDBJ whole genome shotgun (WGS) entry which is preliminary data.</text>
</comment>
<dbReference type="EC" id="2.1.1.77" evidence="3"/>
<proteinExistence type="inferred from homology"/>
<reference evidence="14" key="4">
    <citation type="submission" date="2016-08" db="EMBL/GenBank/DDBJ databases">
        <title>Sequencing, assembly and comparative genomics of S. aureofaciens ATCC 10762.</title>
        <authorList>
            <person name="Gradnigo J.S."/>
            <person name="Johnson N."/>
            <person name="Somerville G.A."/>
        </authorList>
    </citation>
    <scope>NUCLEOTIDE SEQUENCE [LARGE SCALE GENOMIC DNA]</scope>
    <source>
        <strain evidence="14">ATCC 10762 / DSM 40127 / CCM 3239 / JCM 4008 / LMG 5968 / NBRC 12843 / NCIMB 8234 / A-377</strain>
    </source>
</reference>